<dbReference type="InParanoid" id="C4JGB8"/>
<evidence type="ECO:0000313" key="1">
    <source>
        <dbReference type="EMBL" id="EEP77667.1"/>
    </source>
</evidence>
<dbReference type="Proteomes" id="UP000002058">
    <property type="component" value="Unassembled WGS sequence"/>
</dbReference>
<dbReference type="KEGG" id="ure:UREG_02516"/>
<gene>
    <name evidence="1" type="ORF">UREG_02516</name>
</gene>
<protein>
    <submittedName>
        <fullName evidence="1">Uncharacterized protein</fullName>
    </submittedName>
</protein>
<proteinExistence type="predicted"/>
<dbReference type="VEuPathDB" id="FungiDB:UREG_02516"/>
<evidence type="ECO:0000313" key="2">
    <source>
        <dbReference type="Proteomes" id="UP000002058"/>
    </source>
</evidence>
<name>C4JGB8_UNCRE</name>
<accession>C4JGB8</accession>
<sequence>MAFDLNLFSAYGNIQSSLPLFPVWSTIIQPKPSSMKANEQIGAVQPEIISEHRTLPIDPELKR</sequence>
<dbReference type="GeneID" id="8443204"/>
<dbReference type="RefSeq" id="XP_002543000.1">
    <property type="nucleotide sequence ID" value="XM_002542954.1"/>
</dbReference>
<organism evidence="1 2">
    <name type="scientific">Uncinocarpus reesii (strain UAMH 1704)</name>
    <dbReference type="NCBI Taxonomy" id="336963"/>
    <lineage>
        <taxon>Eukaryota</taxon>
        <taxon>Fungi</taxon>
        <taxon>Dikarya</taxon>
        <taxon>Ascomycota</taxon>
        <taxon>Pezizomycotina</taxon>
        <taxon>Eurotiomycetes</taxon>
        <taxon>Eurotiomycetidae</taxon>
        <taxon>Onygenales</taxon>
        <taxon>Onygenaceae</taxon>
        <taxon>Uncinocarpus</taxon>
    </lineage>
</organism>
<reference evidence="2" key="1">
    <citation type="journal article" date="2009" name="Genome Res.">
        <title>Comparative genomic analyses of the human fungal pathogens Coccidioides and their relatives.</title>
        <authorList>
            <person name="Sharpton T.J."/>
            <person name="Stajich J.E."/>
            <person name="Rounsley S.D."/>
            <person name="Gardner M.J."/>
            <person name="Wortman J.R."/>
            <person name="Jordar V.S."/>
            <person name="Maiti R."/>
            <person name="Kodira C.D."/>
            <person name="Neafsey D.E."/>
            <person name="Zeng Q."/>
            <person name="Hung C.-Y."/>
            <person name="McMahan C."/>
            <person name="Muszewska A."/>
            <person name="Grynberg M."/>
            <person name="Mandel M.A."/>
            <person name="Kellner E.M."/>
            <person name="Barker B.M."/>
            <person name="Galgiani J.N."/>
            <person name="Orbach M.J."/>
            <person name="Kirkland T.N."/>
            <person name="Cole G.T."/>
            <person name="Henn M.R."/>
            <person name="Birren B.W."/>
            <person name="Taylor J.W."/>
        </authorList>
    </citation>
    <scope>NUCLEOTIDE SEQUENCE [LARGE SCALE GENOMIC DNA]</scope>
    <source>
        <strain evidence="2">UAMH 1704</strain>
    </source>
</reference>
<dbReference type="EMBL" id="CH476615">
    <property type="protein sequence ID" value="EEP77667.1"/>
    <property type="molecule type" value="Genomic_DNA"/>
</dbReference>
<dbReference type="HOGENOM" id="CLU_2887514_0_0_1"/>
<keyword evidence="2" id="KW-1185">Reference proteome</keyword>
<dbReference type="AlphaFoldDB" id="C4JGB8"/>